<dbReference type="PROSITE" id="PS50950">
    <property type="entry name" value="ZF_THAP"/>
    <property type="match status" value="1"/>
</dbReference>
<dbReference type="InterPro" id="IPR006612">
    <property type="entry name" value="THAP_Znf"/>
</dbReference>
<evidence type="ECO:0000256" key="3">
    <source>
        <dbReference type="ARBA" id="ARBA00022833"/>
    </source>
</evidence>
<comment type="similarity">
    <text evidence="6">Belongs to the THAP1 family.</text>
</comment>
<feature type="domain" description="THAP-type" evidence="8">
    <location>
        <begin position="1"/>
        <end position="84"/>
    </location>
</feature>
<evidence type="ECO:0000256" key="6">
    <source>
        <dbReference type="RuleBase" id="RU369073"/>
    </source>
</evidence>
<accession>A0A8C4HMP9</accession>
<evidence type="ECO:0000313" key="10">
    <source>
        <dbReference type="Proteomes" id="UP000694389"/>
    </source>
</evidence>
<feature type="region of interest" description="Disordered" evidence="7">
    <location>
        <begin position="151"/>
        <end position="177"/>
    </location>
</feature>
<evidence type="ECO:0000256" key="5">
    <source>
        <dbReference type="PROSITE-ProRule" id="PRU00309"/>
    </source>
</evidence>
<dbReference type="SMART" id="SM00980">
    <property type="entry name" value="THAP"/>
    <property type="match status" value="1"/>
</dbReference>
<evidence type="ECO:0000259" key="8">
    <source>
        <dbReference type="PROSITE" id="PS50950"/>
    </source>
</evidence>
<dbReference type="Ensembl" id="ENSDLAT00005046875.2">
    <property type="protein sequence ID" value="ENSDLAP00005043902.1"/>
    <property type="gene ID" value="ENSDLAG00005019512.2"/>
</dbReference>
<dbReference type="GO" id="GO:0005654">
    <property type="term" value="C:nucleoplasm"/>
    <property type="evidence" value="ECO:0007669"/>
    <property type="project" value="UniProtKB-SubCell"/>
</dbReference>
<dbReference type="InterPro" id="IPR038441">
    <property type="entry name" value="THAP_Znf_sf"/>
</dbReference>
<comment type="subcellular location">
    <subcellularLocation>
        <location evidence="6">Nucleus</location>
        <location evidence="6">Nucleoplasm</location>
    </subcellularLocation>
</comment>
<evidence type="ECO:0000256" key="4">
    <source>
        <dbReference type="ARBA" id="ARBA00023125"/>
    </source>
</evidence>
<reference evidence="9" key="2">
    <citation type="submission" date="2025-09" db="UniProtKB">
        <authorList>
            <consortium name="Ensembl"/>
        </authorList>
    </citation>
    <scope>IDENTIFICATION</scope>
</reference>
<keyword evidence="6" id="KW-0805">Transcription regulation</keyword>
<evidence type="ECO:0000256" key="7">
    <source>
        <dbReference type="SAM" id="MobiDB-lite"/>
    </source>
</evidence>
<protein>
    <recommendedName>
        <fullName evidence="6">THAP domain-containing protein 1</fullName>
    </recommendedName>
</protein>
<dbReference type="GeneTree" id="ENSGT00940000177604"/>
<dbReference type="Proteomes" id="UP000694389">
    <property type="component" value="Unassembled WGS sequence"/>
</dbReference>
<keyword evidence="3" id="KW-0862">Zinc</keyword>
<keyword evidence="10" id="KW-1185">Reference proteome</keyword>
<name>A0A8C4HMP9_DICLA</name>
<keyword evidence="4 5" id="KW-0238">DNA-binding</keyword>
<dbReference type="GO" id="GO:0008270">
    <property type="term" value="F:zinc ion binding"/>
    <property type="evidence" value="ECO:0007669"/>
    <property type="project" value="UniProtKB-KW"/>
</dbReference>
<organism evidence="9 10">
    <name type="scientific">Dicentrarchus labrax</name>
    <name type="common">European seabass</name>
    <name type="synonym">Morone labrax</name>
    <dbReference type="NCBI Taxonomy" id="13489"/>
    <lineage>
        <taxon>Eukaryota</taxon>
        <taxon>Metazoa</taxon>
        <taxon>Chordata</taxon>
        <taxon>Craniata</taxon>
        <taxon>Vertebrata</taxon>
        <taxon>Euteleostomi</taxon>
        <taxon>Actinopterygii</taxon>
        <taxon>Neopterygii</taxon>
        <taxon>Teleostei</taxon>
        <taxon>Neoteleostei</taxon>
        <taxon>Acanthomorphata</taxon>
        <taxon>Eupercaria</taxon>
        <taxon>Moronidae</taxon>
        <taxon>Dicentrarchus</taxon>
    </lineage>
</organism>
<keyword evidence="1" id="KW-0479">Metal-binding</keyword>
<evidence type="ECO:0000313" key="9">
    <source>
        <dbReference type="Ensembl" id="ENSDLAP00005043902.1"/>
    </source>
</evidence>
<keyword evidence="6" id="KW-0539">Nucleus</keyword>
<sequence>MVHRCCVDACSNTKRPRLAFHRFPLVDPERLRQWLFNPHMGPNARVCSDHFLDGDYIEEKAFESDKLVTRRTNKLKPDAVPSVFSLTAGNPDSTVRPTGSDSGGTETPVHRRGRTQKCDSQAVKTQVGVLRNHQKSAGDCGSFSLPKVKLPRVLPPPPPPPVTRKSLPPSRSAPRGAEVPLKWAHHAHTRGIFVCLHG</sequence>
<dbReference type="GO" id="GO:0001935">
    <property type="term" value="P:endothelial cell proliferation"/>
    <property type="evidence" value="ECO:0007669"/>
    <property type="project" value="UniProtKB-UniRule"/>
</dbReference>
<reference evidence="9" key="1">
    <citation type="submission" date="2025-08" db="UniProtKB">
        <authorList>
            <consortium name="Ensembl"/>
        </authorList>
    </citation>
    <scope>IDENTIFICATION</scope>
</reference>
<keyword evidence="6" id="KW-0131">Cell cycle</keyword>
<feature type="region of interest" description="Disordered" evidence="7">
    <location>
        <begin position="82"/>
        <end position="120"/>
    </location>
</feature>
<feature type="compositionally biased region" description="Polar residues" evidence="7">
    <location>
        <begin position="84"/>
        <end position="105"/>
    </location>
</feature>
<dbReference type="PANTHER" id="PTHR46600:SF11">
    <property type="entry name" value="THAP DOMAIN-CONTAINING PROTEIN 10"/>
    <property type="match status" value="1"/>
</dbReference>
<evidence type="ECO:0000256" key="1">
    <source>
        <dbReference type="ARBA" id="ARBA00022723"/>
    </source>
</evidence>
<dbReference type="SMART" id="SM00692">
    <property type="entry name" value="DM3"/>
    <property type="match status" value="1"/>
</dbReference>
<evidence type="ECO:0000256" key="2">
    <source>
        <dbReference type="ARBA" id="ARBA00022771"/>
    </source>
</evidence>
<comment type="function">
    <text evidence="6">DNA-binding transcription regulator that regulates endothelial cell proliferation and G1/S cell-cycle progression. Specifically binds the 5'-[AT]NTNN[GT]GGCA[AGT]-3' core DNA sequence and acts by modulating expression of pRB-E2F cell-cycle target genes.</text>
</comment>
<keyword evidence="2 5" id="KW-0863">Zinc-finger</keyword>
<dbReference type="Gene3D" id="6.20.210.20">
    <property type="entry name" value="THAP domain"/>
    <property type="match status" value="1"/>
</dbReference>
<proteinExistence type="inferred from homology"/>
<keyword evidence="6" id="KW-0175">Coiled coil</keyword>
<feature type="compositionally biased region" description="Pro residues" evidence="7">
    <location>
        <begin position="153"/>
        <end position="162"/>
    </location>
</feature>
<keyword evidence="6" id="KW-0804">Transcription</keyword>
<dbReference type="Pfam" id="PF05485">
    <property type="entry name" value="THAP"/>
    <property type="match status" value="1"/>
</dbReference>
<dbReference type="GO" id="GO:0003700">
    <property type="term" value="F:DNA-binding transcription factor activity"/>
    <property type="evidence" value="ECO:0007669"/>
    <property type="project" value="UniProtKB-UniRule"/>
</dbReference>
<dbReference type="PANTHER" id="PTHR46600">
    <property type="entry name" value="THAP DOMAIN-CONTAINING"/>
    <property type="match status" value="1"/>
</dbReference>
<dbReference type="SUPFAM" id="SSF57716">
    <property type="entry name" value="Glucocorticoid receptor-like (DNA-binding domain)"/>
    <property type="match status" value="1"/>
</dbReference>
<dbReference type="AlphaFoldDB" id="A0A8C4HMP9"/>
<dbReference type="InterPro" id="IPR026516">
    <property type="entry name" value="THAP1/10"/>
</dbReference>
<dbReference type="GO" id="GO:0043565">
    <property type="term" value="F:sequence-specific DNA binding"/>
    <property type="evidence" value="ECO:0007669"/>
    <property type="project" value="UniProtKB-UniRule"/>
</dbReference>